<feature type="region of interest" description="Disordered" evidence="1">
    <location>
        <begin position="232"/>
        <end position="252"/>
    </location>
</feature>
<feature type="compositionally biased region" description="Polar residues" evidence="1">
    <location>
        <begin position="239"/>
        <end position="249"/>
    </location>
</feature>
<dbReference type="SMART" id="SM00213">
    <property type="entry name" value="UBQ"/>
    <property type="match status" value="1"/>
</dbReference>
<feature type="compositionally biased region" description="Polar residues" evidence="1">
    <location>
        <begin position="623"/>
        <end position="633"/>
    </location>
</feature>
<feature type="region of interest" description="Disordered" evidence="1">
    <location>
        <begin position="299"/>
        <end position="322"/>
    </location>
</feature>
<evidence type="ECO:0000313" key="4">
    <source>
        <dbReference type="Proteomes" id="UP000298416"/>
    </source>
</evidence>
<dbReference type="Gene3D" id="3.10.20.90">
    <property type="entry name" value="Phosphatidylinositol 3-kinase Catalytic Subunit, Chain A, domain 1"/>
    <property type="match status" value="1"/>
</dbReference>
<name>A0A8X8YRJ8_SALSN</name>
<accession>A0A8X8YRJ8</accession>
<feature type="region of interest" description="Disordered" evidence="1">
    <location>
        <begin position="551"/>
        <end position="577"/>
    </location>
</feature>
<reference evidence="3" key="1">
    <citation type="submission" date="2018-01" db="EMBL/GenBank/DDBJ databases">
        <authorList>
            <person name="Mao J.F."/>
        </authorList>
    </citation>
    <scope>NUCLEOTIDE SEQUENCE</scope>
    <source>
        <strain evidence="3">Huo1</strain>
        <tissue evidence="3">Leaf</tissue>
    </source>
</reference>
<protein>
    <recommendedName>
        <fullName evidence="2">Ubiquitin-like domain-containing protein</fullName>
    </recommendedName>
</protein>
<feature type="region of interest" description="Disordered" evidence="1">
    <location>
        <begin position="591"/>
        <end position="717"/>
    </location>
</feature>
<dbReference type="PANTHER" id="PTHR15204">
    <property type="entry name" value="LARGE PROLINE-RICH PROTEIN BAG6"/>
    <property type="match status" value="1"/>
</dbReference>
<dbReference type="GO" id="GO:0031593">
    <property type="term" value="F:polyubiquitin modification-dependent protein binding"/>
    <property type="evidence" value="ECO:0007669"/>
    <property type="project" value="TreeGrafter"/>
</dbReference>
<feature type="compositionally biased region" description="Polar residues" evidence="1">
    <location>
        <begin position="299"/>
        <end position="314"/>
    </location>
</feature>
<evidence type="ECO:0000259" key="2">
    <source>
        <dbReference type="PROSITE" id="PS50053"/>
    </source>
</evidence>
<feature type="compositionally biased region" description="Polar residues" evidence="1">
    <location>
        <begin position="114"/>
        <end position="131"/>
    </location>
</feature>
<dbReference type="Pfam" id="PF00240">
    <property type="entry name" value="ubiquitin"/>
    <property type="match status" value="1"/>
</dbReference>
<comment type="caution">
    <text evidence="3">The sequence shown here is derived from an EMBL/GenBank/DDBJ whole genome shotgun (WGS) entry which is preliminary data.</text>
</comment>
<feature type="compositionally biased region" description="Polar residues" evidence="1">
    <location>
        <begin position="7"/>
        <end position="20"/>
    </location>
</feature>
<dbReference type="AlphaFoldDB" id="A0A8X8YRJ8"/>
<dbReference type="InterPro" id="IPR029071">
    <property type="entry name" value="Ubiquitin-like_domsf"/>
</dbReference>
<feature type="compositionally biased region" description="Polar residues" evidence="1">
    <location>
        <begin position="659"/>
        <end position="677"/>
    </location>
</feature>
<dbReference type="PANTHER" id="PTHR15204:SF5">
    <property type="entry name" value="LARGE PROLINE-RICH PROTEIN BAG6 ISOFORM X1"/>
    <property type="match status" value="1"/>
</dbReference>
<proteinExistence type="predicted"/>
<feature type="compositionally biased region" description="Low complexity" evidence="1">
    <location>
        <begin position="564"/>
        <end position="575"/>
    </location>
</feature>
<feature type="compositionally biased region" description="Basic and acidic residues" evidence="1">
    <location>
        <begin position="634"/>
        <end position="647"/>
    </location>
</feature>
<keyword evidence="4" id="KW-1185">Reference proteome</keyword>
<feature type="domain" description="Ubiquitin-like" evidence="2">
    <location>
        <begin position="24"/>
        <end position="84"/>
    </location>
</feature>
<evidence type="ECO:0000256" key="1">
    <source>
        <dbReference type="SAM" id="MobiDB-lite"/>
    </source>
</evidence>
<dbReference type="Proteomes" id="UP000298416">
    <property type="component" value="Unassembled WGS sequence"/>
</dbReference>
<gene>
    <name evidence="3" type="ORF">SASPL_100162</name>
</gene>
<feature type="compositionally biased region" description="Polar residues" evidence="1">
    <location>
        <begin position="591"/>
        <end position="608"/>
    </location>
</feature>
<dbReference type="EMBL" id="PNBA02000001">
    <property type="protein sequence ID" value="KAG6435292.1"/>
    <property type="molecule type" value="Genomic_DNA"/>
</dbReference>
<feature type="compositionally biased region" description="Basic and acidic residues" evidence="1">
    <location>
        <begin position="609"/>
        <end position="620"/>
    </location>
</feature>
<dbReference type="SUPFAM" id="SSF54236">
    <property type="entry name" value="Ubiquitin-like"/>
    <property type="match status" value="1"/>
</dbReference>
<reference evidence="3" key="2">
    <citation type="submission" date="2020-08" db="EMBL/GenBank/DDBJ databases">
        <title>Plant Genome Project.</title>
        <authorList>
            <person name="Zhang R.-G."/>
        </authorList>
    </citation>
    <scope>NUCLEOTIDE SEQUENCE</scope>
    <source>
        <strain evidence="3">Huo1</strain>
        <tissue evidence="3">Leaf</tissue>
    </source>
</reference>
<sequence length="965" mass="101180">MAESKPSDGSSTSDVCGGSSESTLQLNVKTLDSRIYSFHVDKNMPVSAFKEKIAIQSGVPVGQQRLIFRGKVLRDDHRLSEYSILPIDACFLCAYELWAYVENGDTLHLVERQPQPSTGSSSGEATSNNGVRGQDSAGGSHHRIGPVAHSIVLGTLNVGDPGEAVVPDISRVIGAVLNNIGITNLTGGLQPGHPFPVDACVVVLCNVVKICYFIFDYFPSHFQASHGNAAEASQGHAGSENQGGNQSIPWQAFHGPPASHAMQIPLGAAVAIPSLNMPVTDSLSTLVEYMNRMEQALQNGNQPNQSTASGSTPATVLPPNSRGLPTVEGLSIVLQRAQRLLGEHAVPAISRNAVRLDQERGSNDPTVRGQVQTESIQFGMALQHLGALFLELGRTVLTLRMGQTPADSFVNTGPAVYISPSGPNPIMVQSGDIAVNFYLLICMKMTVTVDRLMQPFPLQSTSLFGGSSGVTTSHVPLGPVGVATVPRNVNIHIHTGAALAPTVSTIGNRAPNGEGMQGQAANATASADYGQAHGPTGLNITRTYIQSQPISFSSGAVPTGTVDQQSPQSTSISSTVAELSSQIRSLLLNTQGENNAPSGQPESSSNQEECARSGARDADIGRTGTTAAETSNMDDQKVETSYHKPKFEPSIASDGASHEMSSTSKQGNNSTGGSSNVPIGLGVGGLQPKRRGKQPPAQPKDIDGSHTDSQGKQARAVGQHVLQSLASLSKSGNTNPSPSVQTPNIASGVETSLPAARQNVDGPNDLADAMSQILQGPALDGLLSGVSQQTGVGSPDMLRNMLQQFTQNPTMRNTVNQIAQQMDNQDLGSMFSGLGGGQGGGFDLSRMMQQMMPIVAGALGSISSGSEVASPAEPALLENRSRRGMSITNGDPQIDLQQVVQRLTNNGSSREVFHSLVDGAVNLLGDGSAVEHLVNELGSQEGLVQDFMEMFHHDVSRRILDDPGS</sequence>
<dbReference type="InterPro" id="IPR000626">
    <property type="entry name" value="Ubiquitin-like_dom"/>
</dbReference>
<dbReference type="PROSITE" id="PS50053">
    <property type="entry name" value="UBIQUITIN_2"/>
    <property type="match status" value="1"/>
</dbReference>
<organism evidence="3">
    <name type="scientific">Salvia splendens</name>
    <name type="common">Scarlet sage</name>
    <dbReference type="NCBI Taxonomy" id="180675"/>
    <lineage>
        <taxon>Eukaryota</taxon>
        <taxon>Viridiplantae</taxon>
        <taxon>Streptophyta</taxon>
        <taxon>Embryophyta</taxon>
        <taxon>Tracheophyta</taxon>
        <taxon>Spermatophyta</taxon>
        <taxon>Magnoliopsida</taxon>
        <taxon>eudicotyledons</taxon>
        <taxon>Gunneridae</taxon>
        <taxon>Pentapetalae</taxon>
        <taxon>asterids</taxon>
        <taxon>lamiids</taxon>
        <taxon>Lamiales</taxon>
        <taxon>Lamiaceae</taxon>
        <taxon>Nepetoideae</taxon>
        <taxon>Mentheae</taxon>
        <taxon>Salviinae</taxon>
        <taxon>Salvia</taxon>
        <taxon>Salvia subgen. Calosphace</taxon>
        <taxon>core Calosphace</taxon>
    </lineage>
</organism>
<feature type="region of interest" description="Disordered" evidence="1">
    <location>
        <begin position="1"/>
        <end position="20"/>
    </location>
</feature>
<dbReference type="GO" id="GO:0071818">
    <property type="term" value="C:BAT3 complex"/>
    <property type="evidence" value="ECO:0007669"/>
    <property type="project" value="TreeGrafter"/>
</dbReference>
<evidence type="ECO:0000313" key="3">
    <source>
        <dbReference type="EMBL" id="KAG6435292.1"/>
    </source>
</evidence>
<feature type="region of interest" description="Disordered" evidence="1">
    <location>
        <begin position="111"/>
        <end position="140"/>
    </location>
</feature>
<dbReference type="GO" id="GO:0051787">
    <property type="term" value="F:misfolded protein binding"/>
    <property type="evidence" value="ECO:0007669"/>
    <property type="project" value="TreeGrafter"/>
</dbReference>
<dbReference type="GO" id="GO:0036503">
    <property type="term" value="P:ERAD pathway"/>
    <property type="evidence" value="ECO:0007669"/>
    <property type="project" value="TreeGrafter"/>
</dbReference>